<gene>
    <name evidence="2" type="ORF">SAMN04488691_103181</name>
</gene>
<name>A0A1H7N3K0_HALLR</name>
<reference evidence="2 3" key="1">
    <citation type="submission" date="2016-10" db="EMBL/GenBank/DDBJ databases">
        <authorList>
            <person name="de Groot N.N."/>
        </authorList>
    </citation>
    <scope>NUCLEOTIDE SEQUENCE [LARGE SCALE GENOMIC DNA]</scope>
    <source>
        <strain evidence="2 3">CDM_5</strain>
    </source>
</reference>
<dbReference type="Pfam" id="PF06074">
    <property type="entry name" value="Portal_Mu"/>
    <property type="match status" value="1"/>
</dbReference>
<dbReference type="EMBL" id="FOAD01000003">
    <property type="protein sequence ID" value="SEL18070.1"/>
    <property type="molecule type" value="Genomic_DNA"/>
</dbReference>
<dbReference type="OrthoDB" id="199725at2157"/>
<organism evidence="2 3">
    <name type="scientific">Haloferax larsenii</name>
    <dbReference type="NCBI Taxonomy" id="302484"/>
    <lineage>
        <taxon>Archaea</taxon>
        <taxon>Methanobacteriati</taxon>
        <taxon>Methanobacteriota</taxon>
        <taxon>Stenosarchaea group</taxon>
        <taxon>Halobacteria</taxon>
        <taxon>Halobacteriales</taxon>
        <taxon>Haloferacaceae</taxon>
        <taxon>Haloferax</taxon>
    </lineage>
</organism>
<feature type="compositionally biased region" description="Basic and acidic residues" evidence="1">
    <location>
        <begin position="456"/>
        <end position="483"/>
    </location>
</feature>
<sequence length="483" mass="53630">MGNVQDEILRRAAAGELDGVDPSKATFALDAPKAVIKQRQGSGSNKVRPSEPPKAKISQYRLIADTDPHIKEGVETFVDYLIGSGWNIEPYNVVGVEEGQTDDDGEVSDLRLLFAMSPTWEDAYEMWVKHALVDGTAFMELVVENDVFRPKVLPTDMVSVQTDEFGHTTGYVLETEDGDEIEFEPFDLAVLRFHRHPGEDFGRSLIEACEEQADMLRDMEIDMARFIATKAYPPILWQLGSEERPWTQEQIDEWLSTISDIEPESMLAVGHDVDHTVVGVTSTSSDQGAMRLEGTFQHLLKRIYTALGLPAFLGNIDSEGGRNEAVTLMPKFDRRIQRYRSKIRDAIRHQIFVSILAGDSEPGEAKVLPPDWEFGQHSSEEERLDADMAIKLVNNGLLSREAAAKRIGIDPETEMPKDGELDEHIDVIQRLAGKGDDIQNPEGGRPSKTGGGARSSGEEVKTRQNPERDSSGGNSRPKEDISA</sequence>
<proteinExistence type="predicted"/>
<dbReference type="AlphaFoldDB" id="A0A1H7N3K0"/>
<evidence type="ECO:0000313" key="2">
    <source>
        <dbReference type="EMBL" id="SEL18070.1"/>
    </source>
</evidence>
<evidence type="ECO:0000256" key="1">
    <source>
        <dbReference type="SAM" id="MobiDB-lite"/>
    </source>
</evidence>
<dbReference type="InterPro" id="IPR009279">
    <property type="entry name" value="Portal_Mu"/>
</dbReference>
<accession>A0A1H7N3K0</accession>
<protein>
    <recommendedName>
        <fullName evidence="4">Portal protein</fullName>
    </recommendedName>
</protein>
<evidence type="ECO:0008006" key="4">
    <source>
        <dbReference type="Google" id="ProtNLM"/>
    </source>
</evidence>
<feature type="region of interest" description="Disordered" evidence="1">
    <location>
        <begin position="430"/>
        <end position="483"/>
    </location>
</feature>
<evidence type="ECO:0000313" key="3">
    <source>
        <dbReference type="Proteomes" id="UP000183894"/>
    </source>
</evidence>
<dbReference type="RefSeq" id="WP_211608540.1">
    <property type="nucleotide sequence ID" value="NZ_FOAD01000003.1"/>
</dbReference>
<dbReference type="Proteomes" id="UP000183894">
    <property type="component" value="Unassembled WGS sequence"/>
</dbReference>